<dbReference type="PRINTS" id="PR01996">
    <property type="entry name" value="MTP1FAMILY"/>
</dbReference>
<dbReference type="KEGG" id="rsu:NHU_00034"/>
<evidence type="ECO:0000313" key="3">
    <source>
        <dbReference type="Proteomes" id="UP000064912"/>
    </source>
</evidence>
<evidence type="ECO:0000313" key="1">
    <source>
        <dbReference type="EMBL" id="BAQ67206.1"/>
    </source>
</evidence>
<protein>
    <submittedName>
        <fullName evidence="1">Phage major tail protein</fullName>
    </submittedName>
</protein>
<reference evidence="1 3" key="1">
    <citation type="submission" date="2015-02" db="EMBL/GenBank/DDBJ databases">
        <title>Genome sequene of Rhodovulum sulfidophilum DSM 2351.</title>
        <authorList>
            <person name="Nagao N."/>
        </authorList>
    </citation>
    <scope>NUCLEOTIDE SEQUENCE [LARGE SCALE GENOMIC DNA]</scope>
    <source>
        <strain evidence="1 3">DSM 2351</strain>
    </source>
</reference>
<name>A0A0D6AWX0_RHOSU</name>
<dbReference type="EMBL" id="AP014800">
    <property type="protein sequence ID" value="BAQ71254.1"/>
    <property type="molecule type" value="Genomic_DNA"/>
</dbReference>
<dbReference type="PATRIC" id="fig|35806.4.peg.34"/>
<dbReference type="KEGG" id="rsu:NHU_04132"/>
<dbReference type="Proteomes" id="UP000064912">
    <property type="component" value="Chromosome"/>
</dbReference>
<gene>
    <name evidence="1" type="ORF">NHU_00034</name>
    <name evidence="2" type="ORF">NHU_04132</name>
</gene>
<dbReference type="AlphaFoldDB" id="A0A0D6AWX0"/>
<evidence type="ECO:0000313" key="2">
    <source>
        <dbReference type="EMBL" id="BAQ71254.1"/>
    </source>
</evidence>
<organism evidence="1 3">
    <name type="scientific">Rhodovulum sulfidophilum</name>
    <name type="common">Rhodobacter sulfidophilus</name>
    <dbReference type="NCBI Taxonomy" id="35806"/>
    <lineage>
        <taxon>Bacteria</taxon>
        <taxon>Pseudomonadati</taxon>
        <taxon>Pseudomonadota</taxon>
        <taxon>Alphaproteobacteria</taxon>
        <taxon>Rhodobacterales</taxon>
        <taxon>Paracoccaceae</taxon>
        <taxon>Rhodovulum</taxon>
    </lineage>
</organism>
<dbReference type="InterPro" id="IPR011855">
    <property type="entry name" value="Phgtail_TP901_1"/>
</dbReference>
<accession>A0A0D6AWX0</accession>
<dbReference type="Pfam" id="PF06199">
    <property type="entry name" value="Phage_tail_2"/>
    <property type="match status" value="1"/>
</dbReference>
<sequence>MAASSGRAVLVSMGDTDLADELRTKTINFNGELIDVTADGDDGWTATLDGEFATNNVSVALEGVLKGDTLADMAFKGVQNDFTITVADLFTLSGRWQFQAGFSIAAPYNDGTTFTGTLQSVGEITKGAVS</sequence>
<dbReference type="InterPro" id="IPR022344">
    <property type="entry name" value="GTA_major-tail"/>
</dbReference>
<dbReference type="EMBL" id="AP014800">
    <property type="protein sequence ID" value="BAQ67206.1"/>
    <property type="molecule type" value="Genomic_DNA"/>
</dbReference>
<proteinExistence type="predicted"/>